<dbReference type="AlphaFoldDB" id="D3V6B6"/>
<sequence>MYFNIKMNNGGIHDTVRVLNVAIATAMKTFDKFYPPLIFGFTVRMIIGCMAAFLRKITLPERRLPNV</sequence>
<evidence type="ECO:0000256" key="1">
    <source>
        <dbReference type="SAM" id="Phobius"/>
    </source>
</evidence>
<protein>
    <submittedName>
        <fullName evidence="2">Uncharacterized protein</fullName>
    </submittedName>
</protein>
<feature type="transmembrane region" description="Helical" evidence="1">
    <location>
        <begin position="33"/>
        <end position="54"/>
    </location>
</feature>
<dbReference type="STRING" id="406818.XBJ1_4083"/>
<evidence type="ECO:0000313" key="2">
    <source>
        <dbReference type="EMBL" id="CBJ83195.1"/>
    </source>
</evidence>
<reference evidence="2" key="1">
    <citation type="journal article" date="2011" name="PLoS ONE">
        <title>The entomopathogenic bacterial endosymbionts xenorhabdus and photorhabdus: convergent lifestyles from divergent genomes.</title>
        <authorList>
            <person name="Chaston J.M."/>
            <person name="Suen G."/>
            <person name="Tucker S.L."/>
            <person name="Andersen A.W."/>
            <person name="Bhasin A."/>
            <person name="Bode E."/>
            <person name="Bode H.B."/>
            <person name="Brachmann A.O."/>
            <person name="Cowles C.E."/>
            <person name="Cowles K.N."/>
            <person name="Darby C."/>
            <person name="de Leon L."/>
            <person name="Drace K."/>
            <person name="Du Z."/>
            <person name="Givaudan A."/>
            <person name="Herbert Tran E.E."/>
            <person name="Jewell K.A."/>
            <person name="Knack J.J."/>
            <person name="Krasomil-Osterfeld K.C."/>
            <person name="Kukor R."/>
            <person name="Lanois A."/>
            <person name="Latreille P."/>
            <person name="Leimgruber N.K."/>
            <person name="Lipke C.M."/>
            <person name="Liu R."/>
            <person name="Lu X."/>
            <person name="Martens E.C."/>
            <person name="Marri P.R."/>
            <person name="Medigue C."/>
            <person name="Menard M.L."/>
            <person name="Miller N.M."/>
            <person name="Morales-Soto N."/>
            <person name="Norton S."/>
            <person name="Ogier J.C."/>
            <person name="Orchard S.S."/>
            <person name="Park D."/>
            <person name="Park Y."/>
            <person name="Qurollo B.A."/>
            <person name="Sugar D.R."/>
            <person name="Richards G.R."/>
            <person name="Rouy Z."/>
            <person name="Slominski B."/>
            <person name="Slominski K."/>
            <person name="Snyder H."/>
            <person name="Tjaden B.C."/>
            <person name="van der Hoeven R."/>
            <person name="Welch R.D."/>
            <person name="Wheeler C."/>
            <person name="Xiang B."/>
            <person name="Barbazuk B."/>
            <person name="Gaudriault S."/>
            <person name="Goodner B."/>
            <person name="Slater S.C."/>
            <person name="Forst S."/>
            <person name="Goldman B.S."/>
            <person name="Goodrich-Blair H."/>
        </authorList>
    </citation>
    <scope>NUCLEOTIDE SEQUENCE [LARGE SCALE GENOMIC DNA]</scope>
    <source>
        <strain evidence="2">SS-2004</strain>
    </source>
</reference>
<gene>
    <name evidence="2" type="ordered locus">XBJ1_4083</name>
</gene>
<proteinExistence type="predicted"/>
<keyword evidence="1" id="KW-0812">Transmembrane</keyword>
<dbReference type="Proteomes" id="UP000002045">
    <property type="component" value="Chromosome"/>
</dbReference>
<dbReference type="EMBL" id="FN667741">
    <property type="protein sequence ID" value="CBJ83195.1"/>
    <property type="molecule type" value="Genomic_DNA"/>
</dbReference>
<accession>D3V6B6</accession>
<name>D3V6B6_XENBS</name>
<evidence type="ECO:0000313" key="3">
    <source>
        <dbReference type="Proteomes" id="UP000002045"/>
    </source>
</evidence>
<dbReference type="HOGENOM" id="CLU_2811483_0_0_6"/>
<dbReference type="KEGG" id="xbo:XBJ1_4083"/>
<keyword evidence="1" id="KW-1133">Transmembrane helix</keyword>
<organism evidence="2 3">
    <name type="scientific">Xenorhabdus bovienii (strain SS-2004)</name>
    <name type="common">Xenorhabdus nematophila subsp. bovienii</name>
    <dbReference type="NCBI Taxonomy" id="406818"/>
    <lineage>
        <taxon>Bacteria</taxon>
        <taxon>Pseudomonadati</taxon>
        <taxon>Pseudomonadota</taxon>
        <taxon>Gammaproteobacteria</taxon>
        <taxon>Enterobacterales</taxon>
        <taxon>Morganellaceae</taxon>
        <taxon>Xenorhabdus</taxon>
    </lineage>
</organism>
<keyword evidence="1" id="KW-0472">Membrane</keyword>